<dbReference type="SUPFAM" id="SSF48208">
    <property type="entry name" value="Six-hairpin glycosidases"/>
    <property type="match status" value="1"/>
</dbReference>
<evidence type="ECO:0000256" key="1">
    <source>
        <dbReference type="ARBA" id="ARBA00001445"/>
    </source>
</evidence>
<evidence type="ECO:0000256" key="3">
    <source>
        <dbReference type="ARBA" id="ARBA00022801"/>
    </source>
</evidence>
<protein>
    <recommendedName>
        <fullName evidence="2">alpha-L-rhamnosidase</fullName>
        <ecNumber evidence="2">3.2.1.40</ecNumber>
    </recommendedName>
</protein>
<dbReference type="Pfam" id="PF25788">
    <property type="entry name" value="Ig_Rha78A_N"/>
    <property type="match status" value="1"/>
</dbReference>
<dbReference type="Gene3D" id="2.60.120.260">
    <property type="entry name" value="Galactose-binding domain-like"/>
    <property type="match status" value="2"/>
</dbReference>
<dbReference type="GeneID" id="95403047"/>
<feature type="domain" description="Bacterial alpha-L-rhamnosidase N-terminal" evidence="5">
    <location>
        <begin position="145"/>
        <end position="295"/>
    </location>
</feature>
<dbReference type="InterPro" id="IPR013783">
    <property type="entry name" value="Ig-like_fold"/>
</dbReference>
<feature type="domain" description="Alpha-L-rhamnosidase C-terminal" evidence="7">
    <location>
        <begin position="771"/>
        <end position="837"/>
    </location>
</feature>
<dbReference type="Proteomes" id="UP000706926">
    <property type="component" value="Unassembled WGS sequence"/>
</dbReference>
<dbReference type="EMBL" id="JAGGKI010000002">
    <property type="protein sequence ID" value="MBP1891938.1"/>
    <property type="molecule type" value="Genomic_DNA"/>
</dbReference>
<evidence type="ECO:0000259" key="5">
    <source>
        <dbReference type="Pfam" id="PF08531"/>
    </source>
</evidence>
<dbReference type="GO" id="GO:0030596">
    <property type="term" value="F:alpha-L-rhamnosidase activity"/>
    <property type="evidence" value="ECO:0007669"/>
    <property type="project" value="UniProtKB-EC"/>
</dbReference>
<organism evidence="8 9">
    <name type="scientific">Paenibacillus lactis</name>
    <dbReference type="NCBI Taxonomy" id="228574"/>
    <lineage>
        <taxon>Bacteria</taxon>
        <taxon>Bacillati</taxon>
        <taxon>Bacillota</taxon>
        <taxon>Bacilli</taxon>
        <taxon>Bacillales</taxon>
        <taxon>Paenibacillaceae</taxon>
        <taxon>Paenibacillus</taxon>
    </lineage>
</organism>
<dbReference type="Gene3D" id="1.50.10.10">
    <property type="match status" value="1"/>
</dbReference>
<dbReference type="InterPro" id="IPR013737">
    <property type="entry name" value="Bac_rhamnosid_N"/>
</dbReference>
<dbReference type="InterPro" id="IPR035396">
    <property type="entry name" value="Bac_rhamnosid6H"/>
</dbReference>
<dbReference type="Pfam" id="PF17389">
    <property type="entry name" value="Bac_rhamnosid6H"/>
    <property type="match status" value="1"/>
</dbReference>
<feature type="domain" description="Alpha-L-rhamnosidase concanavalin-like" evidence="4">
    <location>
        <begin position="334"/>
        <end position="426"/>
    </location>
</feature>
<gene>
    <name evidence="8" type="ORF">J2Z18_001010</name>
</gene>
<dbReference type="InterPro" id="IPR016007">
    <property type="entry name" value="Alpha_rhamnosid"/>
</dbReference>
<evidence type="ECO:0000256" key="2">
    <source>
        <dbReference type="ARBA" id="ARBA00012652"/>
    </source>
</evidence>
<evidence type="ECO:0000259" key="4">
    <source>
        <dbReference type="Pfam" id="PF05592"/>
    </source>
</evidence>
<proteinExistence type="predicted"/>
<dbReference type="Pfam" id="PF08531">
    <property type="entry name" value="Bac_rhamnosid_N"/>
    <property type="match status" value="1"/>
</dbReference>
<dbReference type="InterPro" id="IPR035398">
    <property type="entry name" value="Bac_rhamnosid_C"/>
</dbReference>
<dbReference type="Gene3D" id="2.60.420.10">
    <property type="entry name" value="Maltose phosphorylase, domain 3"/>
    <property type="match status" value="1"/>
</dbReference>
<dbReference type="PANTHER" id="PTHR33307">
    <property type="entry name" value="ALPHA-RHAMNOSIDASE (EUROFUNG)"/>
    <property type="match status" value="1"/>
</dbReference>
<evidence type="ECO:0000313" key="9">
    <source>
        <dbReference type="Proteomes" id="UP000706926"/>
    </source>
</evidence>
<dbReference type="EC" id="3.2.1.40" evidence="2"/>
<dbReference type="Pfam" id="PF17390">
    <property type="entry name" value="Bac_rhamnosid_C"/>
    <property type="match status" value="1"/>
</dbReference>
<reference evidence="8 9" key="1">
    <citation type="submission" date="2021-03" db="EMBL/GenBank/DDBJ databases">
        <title>Genomic Encyclopedia of Type Strains, Phase IV (KMG-IV): sequencing the most valuable type-strain genomes for metagenomic binning, comparative biology and taxonomic classification.</title>
        <authorList>
            <person name="Goeker M."/>
        </authorList>
    </citation>
    <scope>NUCLEOTIDE SEQUENCE [LARGE SCALE GENOMIC DNA]</scope>
    <source>
        <strain evidence="8 9">DSM 15596</strain>
    </source>
</reference>
<comment type="caution">
    <text evidence="8">The sequence shown here is derived from an EMBL/GenBank/DDBJ whole genome shotgun (WGS) entry which is preliminary data.</text>
</comment>
<evidence type="ECO:0000313" key="8">
    <source>
        <dbReference type="EMBL" id="MBP1891938.1"/>
    </source>
</evidence>
<feature type="domain" description="Alpha-L-rhamnosidase six-hairpin glycosidase" evidence="6">
    <location>
        <begin position="435"/>
        <end position="769"/>
    </location>
</feature>
<sequence length="895" mass="100402">MLRIQNPRVNGLNAPPGLDERVPVFSWQLTGTRRGEEPAACRVKVASTKAGLRSEDGEVLWDSGKRCGHELSLSYEGPALRGNRRYWWQAEVWDCDGSRYAMEPAWWETGLFSGDWQAEWIWRAGDIVINDFVYFRKTFELGAPVVRAKLFVSAHHIVQLYVNGQRVSGFGSPAPTGVPRRKFYLAYDVTSLLSHGANCIGACVHYLGGSGQNYVDGSPGLLLQLHAEHADGSESLVASDRSWRTLRRIPHRIGTSYQQNRRLSAVEDYDGGQLDPRWLTPAYDDSLCDPAVAASPDCRAWPLMWQRLPEGAELELIQPTAAGQPRKGAEGWVQVFDAGKIVSGWPRITLPGKAGVTVQLRYAESLDPDGRVPHQVCNEISHSYFDRYTMHGRGGPECWQPDFSYKAFRYVEVSGYPAPLEKGQLTICAAGTDMERTGHFRCSSAFINKLYDVCMQTQRNNVLGQVVDCPHREQAQYLADTDLQAEALLYNFEAVPVLDKTLGDFADGQLPDGTFPFVFPSNYLHPDFNLRIPEWDLHYATLLWKLYRFTGDRQLLLRHYGPMRQMIDAYISGASPETRLIPVGDGWHISDWPYPTVEHEGEFLTVQQIKAWQALRIAAEAADVLGKAEDQEMYERQAAALRSGILTLLYDPFRKLLRDSSGSQAFHQGVNALAIYAGLLPEEDREAAVEAVAGMPWESRTVLSLPLVRLLFEEGRSELAYQLLSKSDNPGWGYMIAQGAETLWEGWDDIESHCHAWNGYPARLLQEYICGIQSGKPGFAEARIRPFFPDELEFAEAAVPTVRGSINVRWERVLRGGIRLRVTLPCTMKGLVVLDSRPDRPIASIADRDEPVWEDGAILRDVPGIAGCRLYGTRLELELLSGDYELMIRYAGEGL</sequence>
<name>A0ABS4F6Q7_9BACL</name>
<keyword evidence="8" id="KW-0326">Glycosidase</keyword>
<dbReference type="PANTHER" id="PTHR33307:SF6">
    <property type="entry name" value="ALPHA-RHAMNOSIDASE (EUROFUNG)-RELATED"/>
    <property type="match status" value="1"/>
</dbReference>
<dbReference type="RefSeq" id="WP_210094265.1">
    <property type="nucleotide sequence ID" value="NZ_CP139098.1"/>
</dbReference>
<keyword evidence="3 8" id="KW-0378">Hydrolase</keyword>
<evidence type="ECO:0000259" key="7">
    <source>
        <dbReference type="Pfam" id="PF17390"/>
    </source>
</evidence>
<keyword evidence="9" id="KW-1185">Reference proteome</keyword>
<dbReference type="Gene3D" id="2.60.40.10">
    <property type="entry name" value="Immunoglobulins"/>
    <property type="match status" value="1"/>
</dbReference>
<dbReference type="InterPro" id="IPR012341">
    <property type="entry name" value="6hp_glycosidase-like_sf"/>
</dbReference>
<dbReference type="Pfam" id="PF05592">
    <property type="entry name" value="Bac_rhamnosid"/>
    <property type="match status" value="1"/>
</dbReference>
<dbReference type="InterPro" id="IPR008928">
    <property type="entry name" value="6-hairpin_glycosidase_sf"/>
</dbReference>
<accession>A0ABS4F6Q7</accession>
<evidence type="ECO:0000259" key="6">
    <source>
        <dbReference type="Pfam" id="PF17389"/>
    </source>
</evidence>
<comment type="catalytic activity">
    <reaction evidence="1">
        <text>Hydrolysis of terminal non-reducing alpha-L-rhamnose residues in alpha-L-rhamnosides.</text>
        <dbReference type="EC" id="3.2.1.40"/>
    </reaction>
</comment>
<dbReference type="InterPro" id="IPR008902">
    <property type="entry name" value="Rhamnosid_concanavalin"/>
</dbReference>